<comment type="caution">
    <text evidence="7">The sequence shown here is derived from an EMBL/GenBank/DDBJ whole genome shotgun (WGS) entry which is preliminary data.</text>
</comment>
<gene>
    <name evidence="7" type="ORF">DJ018_04460</name>
</gene>
<evidence type="ECO:0000256" key="2">
    <source>
        <dbReference type="ARBA" id="ARBA00022692"/>
    </source>
</evidence>
<dbReference type="EMBL" id="QFYR01000001">
    <property type="protein sequence ID" value="RAK57209.1"/>
    <property type="molecule type" value="Genomic_DNA"/>
</dbReference>
<dbReference type="Pfam" id="PF06803">
    <property type="entry name" value="DUF1232"/>
    <property type="match status" value="1"/>
</dbReference>
<sequence>MTLRTWARALKRDAHVVWLCARDPRTPWAAKAVALLVAAYAFSPLDLIPDFVPVLGYLDDLILVPAGLWLALKLIPAQLLAEHRAAAEAVAARPISRIAAGAVLAIWAAAAIATALRAWSAAT</sequence>
<organism evidence="7 8">
    <name type="scientific">Phenylobacterium deserti</name>
    <dbReference type="NCBI Taxonomy" id="1914756"/>
    <lineage>
        <taxon>Bacteria</taxon>
        <taxon>Pseudomonadati</taxon>
        <taxon>Pseudomonadota</taxon>
        <taxon>Alphaproteobacteria</taxon>
        <taxon>Caulobacterales</taxon>
        <taxon>Caulobacteraceae</taxon>
        <taxon>Phenylobacterium</taxon>
    </lineage>
</organism>
<evidence type="ECO:0000313" key="8">
    <source>
        <dbReference type="Proteomes" id="UP000249725"/>
    </source>
</evidence>
<keyword evidence="2 5" id="KW-0812">Transmembrane</keyword>
<keyword evidence="4 5" id="KW-0472">Membrane</keyword>
<comment type="subcellular location">
    <subcellularLocation>
        <location evidence="1">Endomembrane system</location>
        <topology evidence="1">Multi-pass membrane protein</topology>
    </subcellularLocation>
</comment>
<keyword evidence="3 5" id="KW-1133">Transmembrane helix</keyword>
<evidence type="ECO:0000256" key="4">
    <source>
        <dbReference type="ARBA" id="ARBA00023136"/>
    </source>
</evidence>
<proteinExistence type="predicted"/>
<evidence type="ECO:0000256" key="1">
    <source>
        <dbReference type="ARBA" id="ARBA00004127"/>
    </source>
</evidence>
<feature type="domain" description="DUF1232" evidence="6">
    <location>
        <begin position="30"/>
        <end position="65"/>
    </location>
</feature>
<dbReference type="InterPro" id="IPR010652">
    <property type="entry name" value="DUF1232"/>
</dbReference>
<evidence type="ECO:0000256" key="5">
    <source>
        <dbReference type="SAM" id="Phobius"/>
    </source>
</evidence>
<name>A0A328ARM9_9CAUL</name>
<protein>
    <recommendedName>
        <fullName evidence="6">DUF1232 domain-containing protein</fullName>
    </recommendedName>
</protein>
<evidence type="ECO:0000259" key="6">
    <source>
        <dbReference type="Pfam" id="PF06803"/>
    </source>
</evidence>
<feature type="transmembrane region" description="Helical" evidence="5">
    <location>
        <begin position="95"/>
        <end position="119"/>
    </location>
</feature>
<dbReference type="GO" id="GO:0012505">
    <property type="term" value="C:endomembrane system"/>
    <property type="evidence" value="ECO:0007669"/>
    <property type="project" value="UniProtKB-SubCell"/>
</dbReference>
<dbReference type="RefSeq" id="WP_111513661.1">
    <property type="nucleotide sequence ID" value="NZ_QFYR01000001.1"/>
</dbReference>
<keyword evidence="8" id="KW-1185">Reference proteome</keyword>
<reference evidence="8" key="1">
    <citation type="submission" date="2018-05" db="EMBL/GenBank/DDBJ databases">
        <authorList>
            <person name="Li X."/>
        </authorList>
    </citation>
    <scope>NUCLEOTIDE SEQUENCE [LARGE SCALE GENOMIC DNA]</scope>
    <source>
        <strain evidence="8">YIM 73061</strain>
    </source>
</reference>
<dbReference type="Proteomes" id="UP000249725">
    <property type="component" value="Unassembled WGS sequence"/>
</dbReference>
<evidence type="ECO:0000256" key="3">
    <source>
        <dbReference type="ARBA" id="ARBA00022989"/>
    </source>
</evidence>
<dbReference type="OrthoDB" id="9804184at2"/>
<evidence type="ECO:0000313" key="7">
    <source>
        <dbReference type="EMBL" id="RAK57209.1"/>
    </source>
</evidence>
<accession>A0A328ARM9</accession>
<dbReference type="AlphaFoldDB" id="A0A328ARM9"/>